<keyword evidence="1" id="KW-1133">Transmembrane helix</keyword>
<keyword evidence="3" id="KW-1185">Reference proteome</keyword>
<comment type="caution">
    <text evidence="2">The sequence shown here is derived from an EMBL/GenBank/DDBJ whole genome shotgun (WGS) entry which is preliminary data.</text>
</comment>
<dbReference type="EMBL" id="LHXW01000049">
    <property type="protein sequence ID" value="KXA99359.1"/>
    <property type="molecule type" value="Genomic_DNA"/>
</dbReference>
<dbReference type="AlphaFoldDB" id="A0A133UYV4"/>
<organism evidence="2 3">
    <name type="scientific">candidate division MSBL1 archaeon SCGC-AAA261C02</name>
    <dbReference type="NCBI Taxonomy" id="1698272"/>
    <lineage>
        <taxon>Archaea</taxon>
        <taxon>Methanobacteriati</taxon>
        <taxon>Methanobacteriota</taxon>
        <taxon>candidate division MSBL1</taxon>
    </lineage>
</organism>
<sequence>MGSRQEEGGRALRYGNFIALGFGLAIAGYACKYIVKFFFPLPQLPDPNSFLIFANIGAVVIVVSLGAEIFVTIRNKLRES</sequence>
<keyword evidence="1" id="KW-0812">Transmembrane</keyword>
<name>A0A133UYV4_9EURY</name>
<evidence type="ECO:0000256" key="1">
    <source>
        <dbReference type="SAM" id="Phobius"/>
    </source>
</evidence>
<evidence type="ECO:0000313" key="2">
    <source>
        <dbReference type="EMBL" id="KXA99359.1"/>
    </source>
</evidence>
<feature type="transmembrane region" description="Helical" evidence="1">
    <location>
        <begin position="50"/>
        <end position="71"/>
    </location>
</feature>
<dbReference type="PROSITE" id="PS51257">
    <property type="entry name" value="PROKAR_LIPOPROTEIN"/>
    <property type="match status" value="1"/>
</dbReference>
<feature type="transmembrane region" description="Helical" evidence="1">
    <location>
        <begin position="12"/>
        <end position="30"/>
    </location>
</feature>
<evidence type="ECO:0000313" key="3">
    <source>
        <dbReference type="Proteomes" id="UP000070520"/>
    </source>
</evidence>
<reference evidence="2 3" key="1">
    <citation type="journal article" date="2016" name="Sci. Rep.">
        <title>Metabolic traits of an uncultured archaeal lineage -MSBL1- from brine pools of the Red Sea.</title>
        <authorList>
            <person name="Mwirichia R."/>
            <person name="Alam I."/>
            <person name="Rashid M."/>
            <person name="Vinu M."/>
            <person name="Ba-Alawi W."/>
            <person name="Anthony Kamau A."/>
            <person name="Kamanda Ngugi D."/>
            <person name="Goker M."/>
            <person name="Klenk H.P."/>
            <person name="Bajic V."/>
            <person name="Stingl U."/>
        </authorList>
    </citation>
    <scope>NUCLEOTIDE SEQUENCE [LARGE SCALE GENOMIC DNA]</scope>
    <source>
        <strain evidence="2">SCGC-AAA261C02</strain>
    </source>
</reference>
<dbReference type="Proteomes" id="UP000070520">
    <property type="component" value="Unassembled WGS sequence"/>
</dbReference>
<keyword evidence="1" id="KW-0472">Membrane</keyword>
<gene>
    <name evidence="2" type="ORF">AKJ42_03325</name>
</gene>
<proteinExistence type="predicted"/>
<protein>
    <submittedName>
        <fullName evidence="2">Uncharacterized protein</fullName>
    </submittedName>
</protein>
<accession>A0A133UYV4</accession>